<comment type="caution">
    <text evidence="1">The sequence shown here is derived from an EMBL/GenBank/DDBJ whole genome shotgun (WGS) entry which is preliminary data.</text>
</comment>
<dbReference type="GeneID" id="92094615"/>
<organism evidence="1 2">
    <name type="scientific">Apiospora phragmitis</name>
    <dbReference type="NCBI Taxonomy" id="2905665"/>
    <lineage>
        <taxon>Eukaryota</taxon>
        <taxon>Fungi</taxon>
        <taxon>Dikarya</taxon>
        <taxon>Ascomycota</taxon>
        <taxon>Pezizomycotina</taxon>
        <taxon>Sordariomycetes</taxon>
        <taxon>Xylariomycetidae</taxon>
        <taxon>Amphisphaeriales</taxon>
        <taxon>Apiosporaceae</taxon>
        <taxon>Apiospora</taxon>
    </lineage>
</organism>
<evidence type="ECO:0000313" key="1">
    <source>
        <dbReference type="EMBL" id="KAK8048413.1"/>
    </source>
</evidence>
<name>A0ABR1TP95_9PEZI</name>
<accession>A0ABR1TP95</accession>
<reference evidence="1 2" key="1">
    <citation type="submission" date="2023-01" db="EMBL/GenBank/DDBJ databases">
        <title>Analysis of 21 Apiospora genomes using comparative genomics revels a genus with tremendous synthesis potential of carbohydrate active enzymes and secondary metabolites.</title>
        <authorList>
            <person name="Sorensen T."/>
        </authorList>
    </citation>
    <scope>NUCLEOTIDE SEQUENCE [LARGE SCALE GENOMIC DNA]</scope>
    <source>
        <strain evidence="1 2">CBS 135458</strain>
    </source>
</reference>
<dbReference type="Proteomes" id="UP001480595">
    <property type="component" value="Unassembled WGS sequence"/>
</dbReference>
<gene>
    <name evidence="1" type="ORF">PG994_010143</name>
</gene>
<evidence type="ECO:0000313" key="2">
    <source>
        <dbReference type="Proteomes" id="UP001480595"/>
    </source>
</evidence>
<sequence>MVPLTGQGESYERMLRRFTREGQSLVLLMGKGDVSYERMLQSFAREGQIVDQADQPTIDY</sequence>
<dbReference type="EMBL" id="JAQQWL010000011">
    <property type="protein sequence ID" value="KAK8048413.1"/>
    <property type="molecule type" value="Genomic_DNA"/>
</dbReference>
<keyword evidence="2" id="KW-1185">Reference proteome</keyword>
<proteinExistence type="predicted"/>
<dbReference type="RefSeq" id="XP_066710662.1">
    <property type="nucleotide sequence ID" value="XM_066861552.1"/>
</dbReference>
<protein>
    <submittedName>
        <fullName evidence="1">Uncharacterized protein</fullName>
    </submittedName>
</protein>